<sequence>MKKLLKSLFINSLGSFCTPANGVHIINSHYLSKDTSKVENARALEKKLKHLLNYGDIISLPKAVQLINDQGQNGNNDKYFSLTFDDGFEECYTLISPVFDRLDLKATFFINANYIDSNQEYQNEFNRRIHNSKKRPMSWDQVTKLNDAGFLIGSHTLDHFDLSMLNTDELEYQIARNNEIIKNKLATEVDYFAWPYGNFNSFPDAAFEISKKYHKYIFSGTNYKYYFSKQGKIINRRHLEPFWPISYFNYFLSSKKK</sequence>
<dbReference type="GO" id="GO:0005975">
    <property type="term" value="P:carbohydrate metabolic process"/>
    <property type="evidence" value="ECO:0007669"/>
    <property type="project" value="InterPro"/>
</dbReference>
<comment type="caution">
    <text evidence="2">The sequence shown here is derived from an EMBL/GenBank/DDBJ whole genome shotgun (WGS) entry which is preliminary data.</text>
</comment>
<dbReference type="InterPro" id="IPR002509">
    <property type="entry name" value="NODB_dom"/>
</dbReference>
<dbReference type="EMBL" id="RPHB01000001">
    <property type="protein sequence ID" value="MBW3466410.1"/>
    <property type="molecule type" value="Genomic_DNA"/>
</dbReference>
<proteinExistence type="predicted"/>
<dbReference type="Proteomes" id="UP000727490">
    <property type="component" value="Unassembled WGS sequence"/>
</dbReference>
<dbReference type="PANTHER" id="PTHR34216:SF3">
    <property type="entry name" value="POLY-BETA-1,6-N-ACETYL-D-GLUCOSAMINE N-DEACETYLASE"/>
    <property type="match status" value="1"/>
</dbReference>
<dbReference type="PROSITE" id="PS51677">
    <property type="entry name" value="NODB"/>
    <property type="match status" value="1"/>
</dbReference>
<dbReference type="Pfam" id="PF01522">
    <property type="entry name" value="Polysacc_deac_1"/>
    <property type="match status" value="1"/>
</dbReference>
<dbReference type="CDD" id="cd10918">
    <property type="entry name" value="CE4_NodB_like_5s_6s"/>
    <property type="match status" value="1"/>
</dbReference>
<dbReference type="GO" id="GO:0016810">
    <property type="term" value="F:hydrolase activity, acting on carbon-nitrogen (but not peptide) bonds"/>
    <property type="evidence" value="ECO:0007669"/>
    <property type="project" value="InterPro"/>
</dbReference>
<gene>
    <name evidence="2" type="ORF">EGN73_01100</name>
</gene>
<dbReference type="RefSeq" id="WP_219286258.1">
    <property type="nucleotide sequence ID" value="NZ_RPHB01000001.1"/>
</dbReference>
<evidence type="ECO:0000313" key="3">
    <source>
        <dbReference type="Proteomes" id="UP000727490"/>
    </source>
</evidence>
<feature type="domain" description="NodB homology" evidence="1">
    <location>
        <begin position="78"/>
        <end position="257"/>
    </location>
</feature>
<evidence type="ECO:0000259" key="1">
    <source>
        <dbReference type="PROSITE" id="PS51677"/>
    </source>
</evidence>
<name>A0A951IR03_9BACT</name>
<keyword evidence="3" id="KW-1185">Reference proteome</keyword>
<accession>A0A951IR03</accession>
<evidence type="ECO:0000313" key="2">
    <source>
        <dbReference type="EMBL" id="MBW3466410.1"/>
    </source>
</evidence>
<dbReference type="AlphaFoldDB" id="A0A951IR03"/>
<organism evidence="2 3">
    <name type="scientific">Arthrospiribacter ruber</name>
    <dbReference type="NCBI Taxonomy" id="2487934"/>
    <lineage>
        <taxon>Bacteria</taxon>
        <taxon>Pseudomonadati</taxon>
        <taxon>Bacteroidota</taxon>
        <taxon>Cytophagia</taxon>
        <taxon>Cytophagales</taxon>
        <taxon>Cyclobacteriaceae</taxon>
        <taxon>Arthrospiribacter</taxon>
    </lineage>
</organism>
<dbReference type="InterPro" id="IPR051398">
    <property type="entry name" value="Polysacch_Deacetylase"/>
</dbReference>
<protein>
    <submittedName>
        <fullName evidence="2">Polysaccharide deacetylase family protein</fullName>
    </submittedName>
</protein>
<reference evidence="2 3" key="1">
    <citation type="journal article" date="2020" name="Syst. Appl. Microbiol.">
        <title>Arthrospiribacter ruber gen. nov., sp. nov., a novel bacterium isolated from Arthrospira cultures.</title>
        <authorList>
            <person name="Waleron M."/>
            <person name="Misztak A."/>
            <person name="Waleron M.M."/>
            <person name="Furmaniak M."/>
            <person name="Mrozik A."/>
            <person name="Waleron K."/>
        </authorList>
    </citation>
    <scope>NUCLEOTIDE SEQUENCE [LARGE SCALE GENOMIC DNA]</scope>
    <source>
        <strain evidence="2 3">DPMB0001</strain>
    </source>
</reference>
<dbReference type="PANTHER" id="PTHR34216">
    <property type="match status" value="1"/>
</dbReference>